<keyword evidence="1 4" id="KW-0808">Transferase</keyword>
<dbReference type="PROSITE" id="PS51186">
    <property type="entry name" value="GNAT"/>
    <property type="match status" value="1"/>
</dbReference>
<feature type="domain" description="N-acetyltransferase" evidence="3">
    <location>
        <begin position="1"/>
        <end position="160"/>
    </location>
</feature>
<dbReference type="Proteomes" id="UP000260862">
    <property type="component" value="Unassembled WGS sequence"/>
</dbReference>
<organism evidence="4 5">
    <name type="scientific">Phocaeicola plebeius</name>
    <dbReference type="NCBI Taxonomy" id="310297"/>
    <lineage>
        <taxon>Bacteria</taxon>
        <taxon>Pseudomonadati</taxon>
        <taxon>Bacteroidota</taxon>
        <taxon>Bacteroidia</taxon>
        <taxon>Bacteroidales</taxon>
        <taxon>Bacteroidaceae</taxon>
        <taxon>Phocaeicola</taxon>
    </lineage>
</organism>
<dbReference type="Gene3D" id="3.40.630.30">
    <property type="match status" value="1"/>
</dbReference>
<accession>A0A3E4N726</accession>
<evidence type="ECO:0000256" key="1">
    <source>
        <dbReference type="ARBA" id="ARBA00022679"/>
    </source>
</evidence>
<name>A0A3E4N726_9BACT</name>
<dbReference type="AlphaFoldDB" id="A0A3E4N726"/>
<evidence type="ECO:0000256" key="2">
    <source>
        <dbReference type="ARBA" id="ARBA00023315"/>
    </source>
</evidence>
<reference evidence="4 5" key="1">
    <citation type="submission" date="2018-08" db="EMBL/GenBank/DDBJ databases">
        <title>A genome reference for cultivated species of the human gut microbiota.</title>
        <authorList>
            <person name="Zou Y."/>
            <person name="Xue W."/>
            <person name="Luo G."/>
        </authorList>
    </citation>
    <scope>NUCLEOTIDE SEQUENCE [LARGE SCALE GENOMIC DNA]</scope>
    <source>
        <strain evidence="4 5">TF10-3AC</strain>
    </source>
</reference>
<dbReference type="Pfam" id="PF13420">
    <property type="entry name" value="Acetyltransf_4"/>
    <property type="match status" value="1"/>
</dbReference>
<evidence type="ECO:0000313" key="4">
    <source>
        <dbReference type="EMBL" id="RGK57994.1"/>
    </source>
</evidence>
<evidence type="ECO:0000313" key="5">
    <source>
        <dbReference type="Proteomes" id="UP000260862"/>
    </source>
</evidence>
<keyword evidence="5" id="KW-1185">Reference proteome</keyword>
<dbReference type="RefSeq" id="WP_117670302.1">
    <property type="nucleotide sequence ID" value="NZ_CABOGR010000002.1"/>
</dbReference>
<dbReference type="SUPFAM" id="SSF55729">
    <property type="entry name" value="Acyl-CoA N-acyltransferases (Nat)"/>
    <property type="match status" value="1"/>
</dbReference>
<proteinExistence type="predicted"/>
<sequence length="160" mass="18675">MIRKVRKEDTSAITAIYNHYIAHTTITFELEPVSEEEMWTRIQHINEKYPYFVYETEGQIAGYCYVHGWKEKAAYNQSAETTIYLAPSHTGKGIGKELMLHLIEECRRYELHALIACITEGNEASYALHEKLGFEKVSYFREVGRKFGKWLGIVDYELIL</sequence>
<comment type="caution">
    <text evidence="4">The sequence shown here is derived from an EMBL/GenBank/DDBJ whole genome shotgun (WGS) entry which is preliminary data.</text>
</comment>
<dbReference type="EMBL" id="QSQT01000002">
    <property type="protein sequence ID" value="RGK57994.1"/>
    <property type="molecule type" value="Genomic_DNA"/>
</dbReference>
<dbReference type="InterPro" id="IPR016181">
    <property type="entry name" value="Acyl_CoA_acyltransferase"/>
</dbReference>
<dbReference type="PANTHER" id="PTHR43072">
    <property type="entry name" value="N-ACETYLTRANSFERASE"/>
    <property type="match status" value="1"/>
</dbReference>
<protein>
    <submittedName>
        <fullName evidence="4">N-acetyltransferase</fullName>
    </submittedName>
</protein>
<dbReference type="PANTHER" id="PTHR43072:SF23">
    <property type="entry name" value="UPF0039 PROTEIN C11D3.02C"/>
    <property type="match status" value="1"/>
</dbReference>
<evidence type="ECO:0000259" key="3">
    <source>
        <dbReference type="PROSITE" id="PS51186"/>
    </source>
</evidence>
<gene>
    <name evidence="4" type="ORF">DXD04_01645</name>
</gene>
<dbReference type="CDD" id="cd04301">
    <property type="entry name" value="NAT_SF"/>
    <property type="match status" value="1"/>
</dbReference>
<dbReference type="InterPro" id="IPR000182">
    <property type="entry name" value="GNAT_dom"/>
</dbReference>
<dbReference type="GO" id="GO:0016747">
    <property type="term" value="F:acyltransferase activity, transferring groups other than amino-acyl groups"/>
    <property type="evidence" value="ECO:0007669"/>
    <property type="project" value="InterPro"/>
</dbReference>
<keyword evidence="2" id="KW-0012">Acyltransferase</keyword>